<reference evidence="1 2" key="2">
    <citation type="journal article" date="2010" name="Stand. Genomic Sci.">
        <title>Complete genome sequence of Desulfohalobium retbaense type strain (HR(100)).</title>
        <authorList>
            <person name="Spring S."/>
            <person name="Nolan M."/>
            <person name="Lapidus A."/>
            <person name="Glavina Del Rio T."/>
            <person name="Copeland A."/>
            <person name="Tice H."/>
            <person name="Cheng J.F."/>
            <person name="Lucas S."/>
            <person name="Land M."/>
            <person name="Chen F."/>
            <person name="Bruce D."/>
            <person name="Goodwin L."/>
            <person name="Pitluck S."/>
            <person name="Ivanova N."/>
            <person name="Mavromatis K."/>
            <person name="Mikhailova N."/>
            <person name="Pati A."/>
            <person name="Chen A."/>
            <person name="Palaniappan K."/>
            <person name="Hauser L."/>
            <person name="Chang Y.J."/>
            <person name="Jeffries C.D."/>
            <person name="Munk C."/>
            <person name="Kiss H."/>
            <person name="Chain P."/>
            <person name="Han C."/>
            <person name="Brettin T."/>
            <person name="Detter J.C."/>
            <person name="Schuler E."/>
            <person name="Goker M."/>
            <person name="Rohde M."/>
            <person name="Bristow J."/>
            <person name="Eisen J.A."/>
            <person name="Markowitz V."/>
            <person name="Hugenholtz P."/>
            <person name="Kyrpides N.C."/>
            <person name="Klenk H.P."/>
        </authorList>
    </citation>
    <scope>NUCLEOTIDE SEQUENCE [LARGE SCALE GENOMIC DNA]</scope>
    <source>
        <strain evidence="1 2">DSM 5692</strain>
    </source>
</reference>
<keyword evidence="2" id="KW-1185">Reference proteome</keyword>
<dbReference type="SUPFAM" id="SSF89360">
    <property type="entry name" value="HesB-like domain"/>
    <property type="match status" value="1"/>
</dbReference>
<protein>
    <recommendedName>
        <fullName evidence="3">HesB/YadR/YfhF-family protein</fullName>
    </recommendedName>
</protein>
<dbReference type="EMBL" id="CP001734">
    <property type="protein sequence ID" value="ACV69163.1"/>
    <property type="molecule type" value="Genomic_DNA"/>
</dbReference>
<dbReference type="OrthoDB" id="5460919at2"/>
<dbReference type="eggNOG" id="COG0316">
    <property type="taxonomic scope" value="Bacteria"/>
</dbReference>
<dbReference type="Proteomes" id="UP000001052">
    <property type="component" value="Chromosome"/>
</dbReference>
<dbReference type="STRING" id="485915.Dret_1879"/>
<accession>C8X416</accession>
<evidence type="ECO:0000313" key="2">
    <source>
        <dbReference type="Proteomes" id="UP000001052"/>
    </source>
</evidence>
<dbReference type="AlphaFoldDB" id="C8X416"/>
<gene>
    <name evidence="1" type="ordered locus">Dret_1879</name>
</gene>
<proteinExistence type="predicted"/>
<evidence type="ECO:0008006" key="3">
    <source>
        <dbReference type="Google" id="ProtNLM"/>
    </source>
</evidence>
<dbReference type="InterPro" id="IPR035903">
    <property type="entry name" value="HesB-like_dom_sf"/>
</dbReference>
<dbReference type="HOGENOM" id="CLU_069054_6_0_7"/>
<reference evidence="2" key="1">
    <citation type="submission" date="2009-09" db="EMBL/GenBank/DDBJ databases">
        <title>The complete chromosome of Desulfohalobium retbaense DSM 5692.</title>
        <authorList>
            <consortium name="US DOE Joint Genome Institute (JGI-PGF)"/>
            <person name="Lucas S."/>
            <person name="Copeland A."/>
            <person name="Lapidus A."/>
            <person name="Glavina del Rio T."/>
            <person name="Dalin E."/>
            <person name="Tice H."/>
            <person name="Bruce D."/>
            <person name="Goodwin L."/>
            <person name="Pitluck S."/>
            <person name="Kyrpides N."/>
            <person name="Mavromatis K."/>
            <person name="Ivanova N."/>
            <person name="Mikhailova N."/>
            <person name="Munk A.C."/>
            <person name="Brettin T."/>
            <person name="Detter J.C."/>
            <person name="Han C."/>
            <person name="Tapia R."/>
            <person name="Larimer F."/>
            <person name="Land M."/>
            <person name="Hauser L."/>
            <person name="Markowitz V."/>
            <person name="Cheng J.-F."/>
            <person name="Hugenholtz P."/>
            <person name="Woyke T."/>
            <person name="Wu D."/>
            <person name="Spring S."/>
            <person name="Klenk H.-P."/>
            <person name="Eisen J.A."/>
        </authorList>
    </citation>
    <scope>NUCLEOTIDE SEQUENCE [LARGE SCALE GENOMIC DNA]</scope>
    <source>
        <strain evidence="2">DSM 5692</strain>
    </source>
</reference>
<dbReference type="KEGG" id="drt:Dret_1879"/>
<sequence length="104" mass="10688">MVELTPDAKAQLDKHFEGQESIPSIRVYMASSCSGPGLALGLDEKQETDDVFDVEGYSFVVDKSLVIAASPITIDAAQYGFSVSSNLEMTAGGGAGCSGCSGCG</sequence>
<name>C8X416_DESRD</name>
<dbReference type="RefSeq" id="WP_015752306.1">
    <property type="nucleotide sequence ID" value="NC_013223.1"/>
</dbReference>
<dbReference type="Gene3D" id="2.60.300.12">
    <property type="entry name" value="HesB-like domain"/>
    <property type="match status" value="1"/>
</dbReference>
<dbReference type="NCBIfam" id="NF038090">
    <property type="entry name" value="IscA_HesB_Se"/>
    <property type="match status" value="1"/>
</dbReference>
<organism evidence="1 2">
    <name type="scientific">Desulfohalobium retbaense (strain ATCC 49708 / DSM 5692 / JCM 16813 / HR100)</name>
    <dbReference type="NCBI Taxonomy" id="485915"/>
    <lineage>
        <taxon>Bacteria</taxon>
        <taxon>Pseudomonadati</taxon>
        <taxon>Thermodesulfobacteriota</taxon>
        <taxon>Desulfovibrionia</taxon>
        <taxon>Desulfovibrionales</taxon>
        <taxon>Desulfohalobiaceae</taxon>
        <taxon>Desulfohalobium</taxon>
    </lineage>
</organism>
<evidence type="ECO:0000313" key="1">
    <source>
        <dbReference type="EMBL" id="ACV69163.1"/>
    </source>
</evidence>